<dbReference type="PRINTS" id="PR00081">
    <property type="entry name" value="GDHRDH"/>
</dbReference>
<sequence length="272" mass="28577">MASSNGRLTGKVAIITGGARGIGEAAVRLFVENGAMVVIADVLDEEGKKLAEEMGAHTCAFHHCDVTVESDIEALLHFTVSKWGKLDIMYNNAGILGNAVSEDVLNMDMDNFDHVMSVNLRGMALGVKHAANAMVNAGTRGVIICTGSIATVMAGLSPVAYTISKHAILGLVRAAASNLGKHGIRVNCVSPSAVLTPLAMDHFHRLFGNQNLSMEVIQASCDNSSNLKGHSLTPLDVAKAALYLASEDSNFVSGLNLIVDGGFSITNHSFET</sequence>
<accession>A0A8T2SX23</accession>
<comment type="similarity">
    <text evidence="1">Belongs to the short-chain dehydrogenases/reductases (SDR) family.</text>
</comment>
<dbReference type="EMBL" id="CM035422">
    <property type="protein sequence ID" value="KAH7373414.1"/>
    <property type="molecule type" value="Genomic_DNA"/>
</dbReference>
<gene>
    <name evidence="2" type="ORF">KP509_17G054600</name>
</gene>
<evidence type="ECO:0000313" key="3">
    <source>
        <dbReference type="Proteomes" id="UP000825935"/>
    </source>
</evidence>
<dbReference type="Pfam" id="PF13561">
    <property type="entry name" value="adh_short_C2"/>
    <property type="match status" value="1"/>
</dbReference>
<dbReference type="FunFam" id="3.40.50.720:FF:000084">
    <property type="entry name" value="Short-chain dehydrogenase reductase"/>
    <property type="match status" value="1"/>
</dbReference>
<dbReference type="Proteomes" id="UP000825935">
    <property type="component" value="Chromosome 17"/>
</dbReference>
<organism evidence="2 3">
    <name type="scientific">Ceratopteris richardii</name>
    <name type="common">Triangle waterfern</name>
    <dbReference type="NCBI Taxonomy" id="49495"/>
    <lineage>
        <taxon>Eukaryota</taxon>
        <taxon>Viridiplantae</taxon>
        <taxon>Streptophyta</taxon>
        <taxon>Embryophyta</taxon>
        <taxon>Tracheophyta</taxon>
        <taxon>Polypodiopsida</taxon>
        <taxon>Polypodiidae</taxon>
        <taxon>Polypodiales</taxon>
        <taxon>Pteridineae</taxon>
        <taxon>Pteridaceae</taxon>
        <taxon>Parkerioideae</taxon>
        <taxon>Ceratopteris</taxon>
    </lineage>
</organism>
<reference evidence="2" key="1">
    <citation type="submission" date="2021-08" db="EMBL/GenBank/DDBJ databases">
        <title>WGS assembly of Ceratopteris richardii.</title>
        <authorList>
            <person name="Marchant D.B."/>
            <person name="Chen G."/>
            <person name="Jenkins J."/>
            <person name="Shu S."/>
            <person name="Leebens-Mack J."/>
            <person name="Grimwood J."/>
            <person name="Schmutz J."/>
            <person name="Soltis P."/>
            <person name="Soltis D."/>
            <person name="Chen Z.-H."/>
        </authorList>
    </citation>
    <scope>NUCLEOTIDE SEQUENCE</scope>
    <source>
        <strain evidence="2">Whitten #5841</strain>
        <tissue evidence="2">Leaf</tissue>
    </source>
</reference>
<evidence type="ECO:0000313" key="2">
    <source>
        <dbReference type="EMBL" id="KAH7373414.1"/>
    </source>
</evidence>
<dbReference type="OrthoDB" id="294295at2759"/>
<dbReference type="PANTHER" id="PTHR42820">
    <property type="entry name" value="SHORT-CHAIN DEHYDROGENASE REDUCTASE"/>
    <property type="match status" value="1"/>
</dbReference>
<proteinExistence type="inferred from homology"/>
<comment type="caution">
    <text evidence="2">The sequence shown here is derived from an EMBL/GenBank/DDBJ whole genome shotgun (WGS) entry which is preliminary data.</text>
</comment>
<dbReference type="InterPro" id="IPR002347">
    <property type="entry name" value="SDR_fam"/>
</dbReference>
<dbReference type="AlphaFoldDB" id="A0A8T2SX23"/>
<dbReference type="Gene3D" id="3.40.50.720">
    <property type="entry name" value="NAD(P)-binding Rossmann-like Domain"/>
    <property type="match status" value="1"/>
</dbReference>
<keyword evidence="3" id="KW-1185">Reference proteome</keyword>
<dbReference type="PANTHER" id="PTHR42820:SF1">
    <property type="entry name" value="SHORT-CHAIN DEHYDROGENASE_REDUCTASE FAMILY PROTEIN"/>
    <property type="match status" value="1"/>
</dbReference>
<protein>
    <submittedName>
        <fullName evidence="2">Uncharacterized protein</fullName>
    </submittedName>
</protein>
<dbReference type="SUPFAM" id="SSF51735">
    <property type="entry name" value="NAD(P)-binding Rossmann-fold domains"/>
    <property type="match status" value="1"/>
</dbReference>
<name>A0A8T2SX23_CERRI</name>
<dbReference type="InterPro" id="IPR036291">
    <property type="entry name" value="NAD(P)-bd_dom_sf"/>
</dbReference>
<dbReference type="PRINTS" id="PR00080">
    <property type="entry name" value="SDRFAMILY"/>
</dbReference>
<evidence type="ECO:0000256" key="1">
    <source>
        <dbReference type="ARBA" id="ARBA00006484"/>
    </source>
</evidence>